<dbReference type="CDD" id="cd18820">
    <property type="entry name" value="GH43_LbAraf43-like"/>
    <property type="match status" value="1"/>
</dbReference>
<dbReference type="RefSeq" id="WP_253762877.1">
    <property type="nucleotide sequence ID" value="NZ_JAMZDZ010000001.1"/>
</dbReference>
<dbReference type="SUPFAM" id="SSF75005">
    <property type="entry name" value="Arabinanase/levansucrase/invertase"/>
    <property type="match status" value="1"/>
</dbReference>
<keyword evidence="4 5" id="KW-0326">Glycosidase</keyword>
<feature type="signal peptide" evidence="6">
    <location>
        <begin position="1"/>
        <end position="25"/>
    </location>
</feature>
<dbReference type="InterPro" id="IPR033803">
    <property type="entry name" value="CBD-like_Golvesin-Xly"/>
</dbReference>
<feature type="chain" id="PRO_5047028187" evidence="6">
    <location>
        <begin position="26"/>
        <end position="471"/>
    </location>
</feature>
<reference evidence="9" key="1">
    <citation type="journal article" date="2019" name="Int. J. Syst. Evol. Microbiol.">
        <title>The Global Catalogue of Microorganisms (GCM) 10K type strain sequencing project: providing services to taxonomists for standard genome sequencing and annotation.</title>
        <authorList>
            <consortium name="The Broad Institute Genomics Platform"/>
            <consortium name="The Broad Institute Genome Sequencing Center for Infectious Disease"/>
            <person name="Wu L."/>
            <person name="Ma J."/>
        </authorList>
    </citation>
    <scope>NUCLEOTIDE SEQUENCE [LARGE SCALE GENOMIC DNA]</scope>
    <source>
        <strain evidence="9">CGMCC 4.7289</strain>
    </source>
</reference>
<comment type="caution">
    <text evidence="8">The sequence shown here is derived from an EMBL/GenBank/DDBJ whole genome shotgun (WGS) entry which is preliminary data.</text>
</comment>
<name>A0ABV8LXH5_9ACTN</name>
<keyword evidence="2 6" id="KW-0732">Signal</keyword>
<dbReference type="InterPro" id="IPR023296">
    <property type="entry name" value="Glyco_hydro_beta-prop_sf"/>
</dbReference>
<protein>
    <submittedName>
        <fullName evidence="8">Family 43 glycosylhydrolase</fullName>
    </submittedName>
</protein>
<keyword evidence="3 5" id="KW-0378">Hydrolase</keyword>
<dbReference type="InterPro" id="IPR006710">
    <property type="entry name" value="Glyco_hydro_43"/>
</dbReference>
<evidence type="ECO:0000256" key="3">
    <source>
        <dbReference type="ARBA" id="ARBA00022801"/>
    </source>
</evidence>
<dbReference type="Gene3D" id="2.115.10.20">
    <property type="entry name" value="Glycosyl hydrolase domain, family 43"/>
    <property type="match status" value="1"/>
</dbReference>
<evidence type="ECO:0000313" key="8">
    <source>
        <dbReference type="EMBL" id="MFC4135048.1"/>
    </source>
</evidence>
<evidence type="ECO:0000256" key="4">
    <source>
        <dbReference type="ARBA" id="ARBA00023295"/>
    </source>
</evidence>
<dbReference type="EMBL" id="JBHSAY010000020">
    <property type="protein sequence ID" value="MFC4135048.1"/>
    <property type="molecule type" value="Genomic_DNA"/>
</dbReference>
<evidence type="ECO:0000256" key="1">
    <source>
        <dbReference type="ARBA" id="ARBA00009865"/>
    </source>
</evidence>
<dbReference type="PANTHER" id="PTHR43817">
    <property type="entry name" value="GLYCOSYL HYDROLASE"/>
    <property type="match status" value="1"/>
</dbReference>
<accession>A0ABV8LXH5</accession>
<evidence type="ECO:0000256" key="6">
    <source>
        <dbReference type="SAM" id="SignalP"/>
    </source>
</evidence>
<proteinExistence type="inferred from homology"/>
<keyword evidence="9" id="KW-1185">Reference proteome</keyword>
<organism evidence="8 9">
    <name type="scientific">Hamadaea flava</name>
    <dbReference type="NCBI Taxonomy" id="1742688"/>
    <lineage>
        <taxon>Bacteria</taxon>
        <taxon>Bacillati</taxon>
        <taxon>Actinomycetota</taxon>
        <taxon>Actinomycetes</taxon>
        <taxon>Micromonosporales</taxon>
        <taxon>Micromonosporaceae</taxon>
        <taxon>Hamadaea</taxon>
    </lineage>
</organism>
<dbReference type="Pfam" id="PF25275">
    <property type="entry name" value="Golvesin_C"/>
    <property type="match status" value="1"/>
</dbReference>
<feature type="domain" description="Golvesin/Xly CBD-like" evidence="7">
    <location>
        <begin position="340"/>
        <end position="470"/>
    </location>
</feature>
<dbReference type="Proteomes" id="UP001595816">
    <property type="component" value="Unassembled WGS sequence"/>
</dbReference>
<gene>
    <name evidence="8" type="ORF">ACFOZ4_30935</name>
</gene>
<dbReference type="CDD" id="cd14488">
    <property type="entry name" value="CBM6-CBM35-CBM36_like_2"/>
    <property type="match status" value="1"/>
</dbReference>
<dbReference type="Pfam" id="PF04616">
    <property type="entry name" value="Glyco_hydro_43"/>
    <property type="match status" value="1"/>
</dbReference>
<evidence type="ECO:0000259" key="7">
    <source>
        <dbReference type="Pfam" id="PF25275"/>
    </source>
</evidence>
<evidence type="ECO:0000313" key="9">
    <source>
        <dbReference type="Proteomes" id="UP001595816"/>
    </source>
</evidence>
<evidence type="ECO:0000256" key="5">
    <source>
        <dbReference type="RuleBase" id="RU361187"/>
    </source>
</evidence>
<comment type="similarity">
    <text evidence="1 5">Belongs to the glycosyl hydrolase 43 family.</text>
</comment>
<dbReference type="PANTHER" id="PTHR43817:SF1">
    <property type="entry name" value="HYDROLASE, FAMILY 43, PUTATIVE (AFU_ORTHOLOGUE AFUA_3G01660)-RELATED"/>
    <property type="match status" value="1"/>
</dbReference>
<sequence>MRRLAVLFTTLIMTALLMPGAPAHAAGTFTNPLNGSADPTLTYANGFYYLATTLGDRIGIWKSATLAGLASASENTVWRDGDGSRNKQMWAPALYRFGQHWYVYYTASDGVDGNHRNYVIESDGDDPLGPYHFKARIADWGEYAIDGEPFVHNGLMYFAWAGPGRGMGGPAQLYLQRMDTAWSTTGSRVALPASGGCTEVREGPVGLHGHGRLFLVYSSCDTGKPDYQLWMKSIADGADPLVPANWTQHAGPVFSRNDAAGVFGPGHNGFFKSPDGSEDWIVYHGKTTSVYTYAGRTTRAQKISWNADGTPNFGRPYAVGTKLTPPSGDPDNPPSSWSAIVDNTTEGRFSASANWGLSSYSGQRYGADYRFAAPVSASDPAWYKFAVPETATYRVDAWWPALSGYNNDTPYVVVTASGTQSIHVDQRYNGGAWRTLGTFTLTAGDENKVGVSRWTSGTGYVIADAVRLTRV</sequence>
<evidence type="ECO:0000256" key="2">
    <source>
        <dbReference type="ARBA" id="ARBA00022729"/>
    </source>
</evidence>